<keyword evidence="3" id="KW-1185">Reference proteome</keyword>
<dbReference type="Pfam" id="PF02585">
    <property type="entry name" value="PIG-L"/>
    <property type="match status" value="1"/>
</dbReference>
<evidence type="ECO:0000313" key="2">
    <source>
        <dbReference type="EMBL" id="MFI7442910.1"/>
    </source>
</evidence>
<dbReference type="Gene3D" id="3.40.50.10320">
    <property type="entry name" value="LmbE-like"/>
    <property type="match status" value="1"/>
</dbReference>
<dbReference type="InterPro" id="IPR003737">
    <property type="entry name" value="GlcNAc_PI_deacetylase-related"/>
</dbReference>
<dbReference type="RefSeq" id="WP_397022920.1">
    <property type="nucleotide sequence ID" value="NZ_JBITMB010000005.1"/>
</dbReference>
<dbReference type="InterPro" id="IPR024078">
    <property type="entry name" value="LmbE-like_dom_sf"/>
</dbReference>
<dbReference type="GO" id="GO:0016787">
    <property type="term" value="F:hydrolase activity"/>
    <property type="evidence" value="ECO:0007669"/>
    <property type="project" value="UniProtKB-KW"/>
</dbReference>
<evidence type="ECO:0000313" key="3">
    <source>
        <dbReference type="Proteomes" id="UP001612928"/>
    </source>
</evidence>
<comment type="caution">
    <text evidence="2">The sequence shown here is derived from an EMBL/GenBank/DDBJ whole genome shotgun (WGS) entry which is preliminary data.</text>
</comment>
<keyword evidence="1" id="KW-0862">Zinc</keyword>
<dbReference type="EC" id="3.5.1.-" evidence="2"/>
<dbReference type="Proteomes" id="UP001612928">
    <property type="component" value="Unassembled WGS sequence"/>
</dbReference>
<dbReference type="EMBL" id="JBITMB010000005">
    <property type="protein sequence ID" value="MFI7442910.1"/>
    <property type="molecule type" value="Genomic_DNA"/>
</dbReference>
<protein>
    <submittedName>
        <fullName evidence="2">PIG-L family deacetylase</fullName>
        <ecNumber evidence="2">3.5.1.-</ecNumber>
    </submittedName>
</protein>
<sequence>MSTAVHDVAGLGTILGVWAHPDDEAYLSGGVMALARDGGSRVVCVTATRGELGTPNPETWPPDRLAAARTRELARCLEILGVDEHHWLGYRDGRCAAVPASGAVRRLCEIMERVRPDTVLTFGPDGITGHPDHQAVSAWTTAAFGRAAPSGARLLHATFAERRAARWDALNASLGIFPPGYPVTTPAHRLAVDLVLDARTAARKARALAAQETQTGALIAGLGVDRFTEWVADEAFTEPARVPAADGRPS</sequence>
<organism evidence="2 3">
    <name type="scientific">Nonomuraea indica</name>
    <dbReference type="NCBI Taxonomy" id="1581193"/>
    <lineage>
        <taxon>Bacteria</taxon>
        <taxon>Bacillati</taxon>
        <taxon>Actinomycetota</taxon>
        <taxon>Actinomycetes</taxon>
        <taxon>Streptosporangiales</taxon>
        <taxon>Streptosporangiaceae</taxon>
        <taxon>Nonomuraea</taxon>
    </lineage>
</organism>
<reference evidence="2 3" key="1">
    <citation type="submission" date="2024-10" db="EMBL/GenBank/DDBJ databases">
        <title>The Natural Products Discovery Center: Release of the First 8490 Sequenced Strains for Exploring Actinobacteria Biosynthetic Diversity.</title>
        <authorList>
            <person name="Kalkreuter E."/>
            <person name="Kautsar S.A."/>
            <person name="Yang D."/>
            <person name="Bader C.D."/>
            <person name="Teijaro C.N."/>
            <person name="Fluegel L."/>
            <person name="Davis C.M."/>
            <person name="Simpson J.R."/>
            <person name="Lauterbach L."/>
            <person name="Steele A.D."/>
            <person name="Gui C."/>
            <person name="Meng S."/>
            <person name="Li G."/>
            <person name="Viehrig K."/>
            <person name="Ye F."/>
            <person name="Su P."/>
            <person name="Kiefer A.F."/>
            <person name="Nichols A."/>
            <person name="Cepeda A.J."/>
            <person name="Yan W."/>
            <person name="Fan B."/>
            <person name="Jiang Y."/>
            <person name="Adhikari A."/>
            <person name="Zheng C.-J."/>
            <person name="Schuster L."/>
            <person name="Cowan T.M."/>
            <person name="Smanski M.J."/>
            <person name="Chevrette M.G."/>
            <person name="De Carvalho L.P.S."/>
            <person name="Shen B."/>
        </authorList>
    </citation>
    <scope>NUCLEOTIDE SEQUENCE [LARGE SCALE GENOMIC DNA]</scope>
    <source>
        <strain evidence="2 3">NPDC049503</strain>
    </source>
</reference>
<keyword evidence="2" id="KW-0378">Hydrolase</keyword>
<dbReference type="PANTHER" id="PTHR12993">
    <property type="entry name" value="N-ACETYLGLUCOSAMINYL-PHOSPHATIDYLINOSITOL DE-N-ACETYLASE-RELATED"/>
    <property type="match status" value="1"/>
</dbReference>
<accession>A0ABW8A800</accession>
<gene>
    <name evidence="2" type="ORF">ACIBP5_23320</name>
</gene>
<name>A0ABW8A800_9ACTN</name>
<dbReference type="SUPFAM" id="SSF102588">
    <property type="entry name" value="LmbE-like"/>
    <property type="match status" value="1"/>
</dbReference>
<dbReference type="PANTHER" id="PTHR12993:SF11">
    <property type="entry name" value="N-ACETYLGLUCOSAMINYL-PHOSPHATIDYLINOSITOL DE-N-ACETYLASE"/>
    <property type="match status" value="1"/>
</dbReference>
<evidence type="ECO:0000256" key="1">
    <source>
        <dbReference type="ARBA" id="ARBA00022833"/>
    </source>
</evidence>
<proteinExistence type="predicted"/>